<reference evidence="3 4" key="2">
    <citation type="journal article" date="2016" name="Int. J. Syst. Evol. Microbiol.">
        <title>Lutibacter profundi sp. nov., isolated from a deep-sea hydrothermal system on the Arctic Mid-Ocean Ridge and emended description of the genus Lutibacter.</title>
        <authorList>
            <person name="Le Moine Bauer S."/>
            <person name="Roalkvam I."/>
            <person name="Steen I.H."/>
            <person name="Dahle H."/>
        </authorList>
    </citation>
    <scope>NUCLEOTIDE SEQUENCE [LARGE SCALE GENOMIC DNA]</scope>
    <source>
        <strain evidence="3 4">LP1</strain>
    </source>
</reference>
<protein>
    <recommendedName>
        <fullName evidence="2">HTH LytTR-type domain-containing protein</fullName>
    </recommendedName>
</protein>
<dbReference type="Gene3D" id="2.40.50.1020">
    <property type="entry name" value="LytTr DNA-binding domain"/>
    <property type="match status" value="1"/>
</dbReference>
<proteinExistence type="predicted"/>
<dbReference type="Proteomes" id="UP000059672">
    <property type="component" value="Chromosome"/>
</dbReference>
<dbReference type="Pfam" id="PF04397">
    <property type="entry name" value="LytTR"/>
    <property type="match status" value="1"/>
</dbReference>
<sequence>MIQVFSLPSRLILVYVTLYFLFPNFLLQKEYGKFLLFYLFLLIIVTLFIQRVLYFYIIQPTYLQDFKSGNFFAITEVMNTLLDINIAAIIPFGYVFFKNWKKTNQRTIELENKQLEYLSGDKFIYLKVEKSLQKIFIKDIVFIESLKNYIRVKTTEREIITHKSITSIQESLPKEKFLRVHRSYIINLDFIDSFSPSKLNLKGITIPIGRKHKDEVKNTLGYF</sequence>
<keyword evidence="1" id="KW-0472">Membrane</keyword>
<feature type="transmembrane region" description="Helical" evidence="1">
    <location>
        <begin position="77"/>
        <end position="97"/>
    </location>
</feature>
<dbReference type="EMBL" id="CP013355">
    <property type="protein sequence ID" value="AMC10098.1"/>
    <property type="molecule type" value="Genomic_DNA"/>
</dbReference>
<keyword evidence="1" id="KW-1133">Transmembrane helix</keyword>
<feature type="transmembrane region" description="Helical" evidence="1">
    <location>
        <begin position="12"/>
        <end position="27"/>
    </location>
</feature>
<keyword evidence="4" id="KW-1185">Reference proteome</keyword>
<dbReference type="KEGG" id="lut:Lupro_02020"/>
<evidence type="ECO:0000256" key="1">
    <source>
        <dbReference type="SAM" id="Phobius"/>
    </source>
</evidence>
<dbReference type="SMART" id="SM00850">
    <property type="entry name" value="LytTR"/>
    <property type="match status" value="1"/>
</dbReference>
<dbReference type="InterPro" id="IPR046947">
    <property type="entry name" value="LytR-like"/>
</dbReference>
<dbReference type="GO" id="GO:0000156">
    <property type="term" value="F:phosphorelay response regulator activity"/>
    <property type="evidence" value="ECO:0007669"/>
    <property type="project" value="InterPro"/>
</dbReference>
<dbReference type="AlphaFoldDB" id="A0A0X8G4W8"/>
<feature type="domain" description="HTH LytTR-type" evidence="2">
    <location>
        <begin position="124"/>
        <end position="222"/>
    </location>
</feature>
<dbReference type="GO" id="GO:0003677">
    <property type="term" value="F:DNA binding"/>
    <property type="evidence" value="ECO:0007669"/>
    <property type="project" value="InterPro"/>
</dbReference>
<evidence type="ECO:0000259" key="2">
    <source>
        <dbReference type="PROSITE" id="PS50930"/>
    </source>
</evidence>
<dbReference type="PANTHER" id="PTHR37299">
    <property type="entry name" value="TRANSCRIPTIONAL REGULATOR-RELATED"/>
    <property type="match status" value="1"/>
</dbReference>
<keyword evidence="1" id="KW-0812">Transmembrane</keyword>
<organism evidence="3 4">
    <name type="scientific">Lutibacter profundi</name>
    <dbReference type="NCBI Taxonomy" id="1622118"/>
    <lineage>
        <taxon>Bacteria</taxon>
        <taxon>Pseudomonadati</taxon>
        <taxon>Bacteroidota</taxon>
        <taxon>Flavobacteriia</taxon>
        <taxon>Flavobacteriales</taxon>
        <taxon>Flavobacteriaceae</taxon>
        <taxon>Lutibacter</taxon>
    </lineage>
</organism>
<dbReference type="PROSITE" id="PS50930">
    <property type="entry name" value="HTH_LYTTR"/>
    <property type="match status" value="1"/>
</dbReference>
<dbReference type="InterPro" id="IPR007492">
    <property type="entry name" value="LytTR_DNA-bd_dom"/>
</dbReference>
<accession>A0A0X8G4W8</accession>
<evidence type="ECO:0000313" key="3">
    <source>
        <dbReference type="EMBL" id="AMC10098.1"/>
    </source>
</evidence>
<dbReference type="PANTHER" id="PTHR37299:SF1">
    <property type="entry name" value="STAGE 0 SPORULATION PROTEIN A HOMOLOG"/>
    <property type="match status" value="1"/>
</dbReference>
<reference evidence="4" key="1">
    <citation type="submission" date="2015-12" db="EMBL/GenBank/DDBJ databases">
        <title>Complete genome sequence of Lutibacter profundus strain LP1.</title>
        <authorList>
            <person name="Wissuwa J."/>
            <person name="Le Moine Bauer S."/>
            <person name="Stokke R."/>
            <person name="Dahle H."/>
            <person name="Steen I.H."/>
        </authorList>
    </citation>
    <scope>NUCLEOTIDE SEQUENCE [LARGE SCALE GENOMIC DNA]</scope>
    <source>
        <strain evidence="4">LP1</strain>
    </source>
</reference>
<name>A0A0X8G4W8_9FLAO</name>
<dbReference type="STRING" id="1622118.Lupro_02020"/>
<feature type="transmembrane region" description="Helical" evidence="1">
    <location>
        <begin position="34"/>
        <end position="57"/>
    </location>
</feature>
<evidence type="ECO:0000313" key="4">
    <source>
        <dbReference type="Proteomes" id="UP000059672"/>
    </source>
</evidence>
<gene>
    <name evidence="3" type="ORF">Lupro_02020</name>
</gene>